<dbReference type="AlphaFoldDB" id="A0A0R3WVX2"/>
<dbReference type="WBParaSite" id="TTAC_0000491201-mRNA-1">
    <property type="protein sequence ID" value="TTAC_0000491201-mRNA-1"/>
    <property type="gene ID" value="TTAC_0000491201"/>
</dbReference>
<dbReference type="InterPro" id="IPR035979">
    <property type="entry name" value="RBD_domain_sf"/>
</dbReference>
<name>A0A0R3WVX2_HYDTA</name>
<feature type="region of interest" description="Disordered" evidence="1">
    <location>
        <begin position="169"/>
        <end position="188"/>
    </location>
</feature>
<feature type="domain" description="RRM" evidence="2">
    <location>
        <begin position="1"/>
        <end position="64"/>
    </location>
</feature>
<evidence type="ECO:0000256" key="1">
    <source>
        <dbReference type="SAM" id="MobiDB-lite"/>
    </source>
</evidence>
<feature type="domain" description="RRM" evidence="2">
    <location>
        <begin position="90"/>
        <end position="159"/>
    </location>
</feature>
<dbReference type="InterPro" id="IPR012677">
    <property type="entry name" value="Nucleotide-bd_a/b_plait_sf"/>
</dbReference>
<dbReference type="SMART" id="SM00360">
    <property type="entry name" value="RRM"/>
    <property type="match status" value="2"/>
</dbReference>
<reference evidence="3" key="1">
    <citation type="submission" date="2017-02" db="UniProtKB">
        <authorList>
            <consortium name="WormBaseParasite"/>
        </authorList>
    </citation>
    <scope>IDENTIFICATION</scope>
</reference>
<dbReference type="InterPro" id="IPR000504">
    <property type="entry name" value="RRM_dom"/>
</dbReference>
<dbReference type="STRING" id="6205.A0A0R3WVX2"/>
<protein>
    <submittedName>
        <fullName evidence="3">RRM domain-containing protein</fullName>
    </submittedName>
</protein>
<dbReference type="SUPFAM" id="SSF54928">
    <property type="entry name" value="RNA-binding domain, RBD"/>
    <property type="match status" value="1"/>
</dbReference>
<evidence type="ECO:0000259" key="2">
    <source>
        <dbReference type="SMART" id="SM00360"/>
    </source>
</evidence>
<sequence length="188" mass="21249">LPWALQLNALIKAFRTPVNARFPMKKFKGNRKYAFLEFSSASLAKQALERGMQLKFLGRTPKCEVVSQKVQNGYLNDPWIYQLNDFKLNKLMISCIPRIATVDDIRYLFPGASNVDFPNAGPDKALGSAQVEFIEAKDALAAFKTKHGVLIHGVPIIVNYCLRKKAGKRNKEERKNANGEQVRLHTML</sequence>
<accession>A0A0R3WVX2</accession>
<dbReference type="Gene3D" id="3.30.70.330">
    <property type="match status" value="2"/>
</dbReference>
<dbReference type="CDD" id="cd00590">
    <property type="entry name" value="RRM_SF"/>
    <property type="match status" value="1"/>
</dbReference>
<evidence type="ECO:0000313" key="3">
    <source>
        <dbReference type="WBParaSite" id="TTAC_0000491201-mRNA-1"/>
    </source>
</evidence>
<organism evidence="3">
    <name type="scientific">Hydatigena taeniaeformis</name>
    <name type="common">Feline tapeworm</name>
    <name type="synonym">Taenia taeniaeformis</name>
    <dbReference type="NCBI Taxonomy" id="6205"/>
    <lineage>
        <taxon>Eukaryota</taxon>
        <taxon>Metazoa</taxon>
        <taxon>Spiralia</taxon>
        <taxon>Lophotrochozoa</taxon>
        <taxon>Platyhelminthes</taxon>
        <taxon>Cestoda</taxon>
        <taxon>Eucestoda</taxon>
        <taxon>Cyclophyllidea</taxon>
        <taxon>Taeniidae</taxon>
        <taxon>Hydatigera</taxon>
    </lineage>
</organism>
<proteinExistence type="predicted"/>
<dbReference type="GO" id="GO:0003723">
    <property type="term" value="F:RNA binding"/>
    <property type="evidence" value="ECO:0007669"/>
    <property type="project" value="InterPro"/>
</dbReference>